<evidence type="ECO:0000313" key="2">
    <source>
        <dbReference type="Proteomes" id="UP000054653"/>
    </source>
</evidence>
<dbReference type="Proteomes" id="UP000054653">
    <property type="component" value="Unassembled WGS sequence"/>
</dbReference>
<dbReference type="OrthoDB" id="5935290at2759"/>
<gene>
    <name evidence="1" type="ORF">T03_17770</name>
</gene>
<organism evidence="1 2">
    <name type="scientific">Trichinella britovi</name>
    <name type="common">Parasitic roundworm</name>
    <dbReference type="NCBI Taxonomy" id="45882"/>
    <lineage>
        <taxon>Eukaryota</taxon>
        <taxon>Metazoa</taxon>
        <taxon>Ecdysozoa</taxon>
        <taxon>Nematoda</taxon>
        <taxon>Enoplea</taxon>
        <taxon>Dorylaimia</taxon>
        <taxon>Trichinellida</taxon>
        <taxon>Trichinellidae</taxon>
        <taxon>Trichinella</taxon>
    </lineage>
</organism>
<keyword evidence="2" id="KW-1185">Reference proteome</keyword>
<comment type="caution">
    <text evidence="1">The sequence shown here is derived from an EMBL/GenBank/DDBJ whole genome shotgun (WGS) entry which is preliminary data.</text>
</comment>
<dbReference type="EMBL" id="JYDI01000148">
    <property type="protein sequence ID" value="KRY50504.1"/>
    <property type="molecule type" value="Genomic_DNA"/>
</dbReference>
<dbReference type="AlphaFoldDB" id="A0A0V1CN10"/>
<proteinExistence type="predicted"/>
<name>A0A0V1CN10_TRIBR</name>
<protein>
    <submittedName>
        <fullName evidence="1">Uncharacterized protein</fullName>
    </submittedName>
</protein>
<evidence type="ECO:0000313" key="1">
    <source>
        <dbReference type="EMBL" id="KRY50504.1"/>
    </source>
</evidence>
<sequence length="89" mass="10112">MARVVIHVKRQIYTFLTDFPSRAYNGPATSKPVFSKGKASTTLSLGRSLIFGEKGLAFSLLQVAHSFITRFTAERPFTIQYLWRRQDSV</sequence>
<reference evidence="1 2" key="1">
    <citation type="submission" date="2015-01" db="EMBL/GenBank/DDBJ databases">
        <title>Evolution of Trichinella species and genotypes.</title>
        <authorList>
            <person name="Korhonen P.K."/>
            <person name="Edoardo P."/>
            <person name="Giuseppe L.R."/>
            <person name="Gasser R.B."/>
        </authorList>
    </citation>
    <scope>NUCLEOTIDE SEQUENCE [LARGE SCALE GENOMIC DNA]</scope>
    <source>
        <strain evidence="1">ISS120</strain>
    </source>
</reference>
<accession>A0A0V1CN10</accession>